<dbReference type="Proteomes" id="UP000189981">
    <property type="component" value="Unassembled WGS sequence"/>
</dbReference>
<gene>
    <name evidence="3" type="ORF">SAMN05661099_1982</name>
</gene>
<feature type="coiled-coil region" evidence="1">
    <location>
        <begin position="17"/>
        <end position="113"/>
    </location>
</feature>
<reference evidence="4" key="1">
    <citation type="submission" date="2017-02" db="EMBL/GenBank/DDBJ databases">
        <authorList>
            <person name="Varghese N."/>
            <person name="Submissions S."/>
        </authorList>
    </citation>
    <scope>NUCLEOTIDE SEQUENCE [LARGE SCALE GENOMIC DNA]</scope>
    <source>
        <strain evidence="4">DSM 22385</strain>
    </source>
</reference>
<dbReference type="STRING" id="572036.SAMN05661099_1982"/>
<name>A0A1T5CXE7_9SPHI</name>
<evidence type="ECO:0000256" key="1">
    <source>
        <dbReference type="SAM" id="Coils"/>
    </source>
</evidence>
<evidence type="ECO:0000259" key="2">
    <source>
        <dbReference type="PROSITE" id="PS50104"/>
    </source>
</evidence>
<keyword evidence="4" id="KW-1185">Reference proteome</keyword>
<evidence type="ECO:0000313" key="3">
    <source>
        <dbReference type="EMBL" id="SKB64006.1"/>
    </source>
</evidence>
<dbReference type="EMBL" id="FUYR01000002">
    <property type="protein sequence ID" value="SKB64006.1"/>
    <property type="molecule type" value="Genomic_DNA"/>
</dbReference>
<feature type="domain" description="TIR" evidence="2">
    <location>
        <begin position="149"/>
        <end position="284"/>
    </location>
</feature>
<dbReference type="Gene3D" id="3.40.50.10140">
    <property type="entry name" value="Toll/interleukin-1 receptor homology (TIR) domain"/>
    <property type="match status" value="1"/>
</dbReference>
<accession>A0A1T5CXE7</accession>
<dbReference type="GO" id="GO:0007165">
    <property type="term" value="P:signal transduction"/>
    <property type="evidence" value="ECO:0007669"/>
    <property type="project" value="InterPro"/>
</dbReference>
<keyword evidence="1" id="KW-0175">Coiled coil</keyword>
<evidence type="ECO:0000313" key="4">
    <source>
        <dbReference type="Proteomes" id="UP000189981"/>
    </source>
</evidence>
<dbReference type="OrthoDB" id="7285215at2"/>
<sequence length="284" mass="32938">MSIQSITSSISSVDREIHSLETQVQSVNSTISRKEKEANSYLDKIHREKDLKRIITYQKELGRKQDEINRLNKDRANKIKTLSDKQTKRLTLIQSLNKEEQRERDKIKREQKDILSVQQSITREMERQKALSSASLQLPYSTSAVQVSKSYDVFVSHASEDKDDFVRPFVELLQKMQVAVWYDEFELQIGDSLRRSIENGLKNSTYGIVVLSEAFFKKEWPQRELDGLFAKEIEGEKVILPIWHKISKSEVIKFSPIIADLMAINTTMFTIEEVAAQIAKRVKQ</sequence>
<dbReference type="RefSeq" id="WP_139377439.1">
    <property type="nucleotide sequence ID" value="NZ_FUYR01000002.1"/>
</dbReference>
<proteinExistence type="predicted"/>
<dbReference type="SUPFAM" id="SSF52200">
    <property type="entry name" value="Toll/Interleukin receptor TIR domain"/>
    <property type="match status" value="1"/>
</dbReference>
<dbReference type="InterPro" id="IPR000157">
    <property type="entry name" value="TIR_dom"/>
</dbReference>
<dbReference type="Pfam" id="PF13676">
    <property type="entry name" value="TIR_2"/>
    <property type="match status" value="1"/>
</dbReference>
<dbReference type="PROSITE" id="PS50104">
    <property type="entry name" value="TIR"/>
    <property type="match status" value="1"/>
</dbReference>
<dbReference type="SMART" id="SM00255">
    <property type="entry name" value="TIR"/>
    <property type="match status" value="1"/>
</dbReference>
<dbReference type="InterPro" id="IPR035897">
    <property type="entry name" value="Toll_tir_struct_dom_sf"/>
</dbReference>
<protein>
    <submittedName>
        <fullName evidence="3">TIR domain-containing protein</fullName>
    </submittedName>
</protein>
<dbReference type="AlphaFoldDB" id="A0A1T5CXE7"/>
<organism evidence="3 4">
    <name type="scientific">Daejeonella lutea</name>
    <dbReference type="NCBI Taxonomy" id="572036"/>
    <lineage>
        <taxon>Bacteria</taxon>
        <taxon>Pseudomonadati</taxon>
        <taxon>Bacteroidota</taxon>
        <taxon>Sphingobacteriia</taxon>
        <taxon>Sphingobacteriales</taxon>
        <taxon>Sphingobacteriaceae</taxon>
        <taxon>Daejeonella</taxon>
    </lineage>
</organism>